<dbReference type="AlphaFoldDB" id="A0A834MBE8"/>
<keyword evidence="2" id="KW-1185">Reference proteome</keyword>
<dbReference type="EMBL" id="JAACXV010000390">
    <property type="protein sequence ID" value="KAF7278726.1"/>
    <property type="molecule type" value="Genomic_DNA"/>
</dbReference>
<protein>
    <submittedName>
        <fullName evidence="1">Uncharacterized protein</fullName>
    </submittedName>
</protein>
<proteinExistence type="predicted"/>
<sequence>MADGKVFRAILEIRSISTEFDVFLERIRDYHERYTQCQCLCFLCVSRFNQKRIGGRTSRTDTAAVTADTRGDMTTSVASSNFNMASSICFAEINLIAMSLAMLPVAETLRRYMPGE</sequence>
<comment type="caution">
    <text evidence="1">The sequence shown here is derived from an EMBL/GenBank/DDBJ whole genome shotgun (WGS) entry which is preliminary data.</text>
</comment>
<name>A0A834MBE8_RHYFE</name>
<organism evidence="1 2">
    <name type="scientific">Rhynchophorus ferrugineus</name>
    <name type="common">Red palm weevil</name>
    <name type="synonym">Curculio ferrugineus</name>
    <dbReference type="NCBI Taxonomy" id="354439"/>
    <lineage>
        <taxon>Eukaryota</taxon>
        <taxon>Metazoa</taxon>
        <taxon>Ecdysozoa</taxon>
        <taxon>Arthropoda</taxon>
        <taxon>Hexapoda</taxon>
        <taxon>Insecta</taxon>
        <taxon>Pterygota</taxon>
        <taxon>Neoptera</taxon>
        <taxon>Endopterygota</taxon>
        <taxon>Coleoptera</taxon>
        <taxon>Polyphaga</taxon>
        <taxon>Cucujiformia</taxon>
        <taxon>Curculionidae</taxon>
        <taxon>Dryophthorinae</taxon>
        <taxon>Rhynchophorus</taxon>
    </lineage>
</organism>
<accession>A0A834MBE8</accession>
<evidence type="ECO:0000313" key="2">
    <source>
        <dbReference type="Proteomes" id="UP000625711"/>
    </source>
</evidence>
<gene>
    <name evidence="1" type="ORF">GWI33_008065</name>
</gene>
<dbReference type="Proteomes" id="UP000625711">
    <property type="component" value="Unassembled WGS sequence"/>
</dbReference>
<reference evidence="1" key="1">
    <citation type="submission" date="2020-08" db="EMBL/GenBank/DDBJ databases">
        <title>Genome sequencing and assembly of the red palm weevil Rhynchophorus ferrugineus.</title>
        <authorList>
            <person name="Dias G.B."/>
            <person name="Bergman C.M."/>
            <person name="Manee M."/>
        </authorList>
    </citation>
    <scope>NUCLEOTIDE SEQUENCE</scope>
    <source>
        <strain evidence="1">AA-2017</strain>
        <tissue evidence="1">Whole larva</tissue>
    </source>
</reference>
<evidence type="ECO:0000313" key="1">
    <source>
        <dbReference type="EMBL" id="KAF7278726.1"/>
    </source>
</evidence>